<dbReference type="InterPro" id="IPR047182">
    <property type="entry name" value="MRM1"/>
</dbReference>
<accession>A0A9P9IVS3</accession>
<evidence type="ECO:0000256" key="4">
    <source>
        <dbReference type="ARBA" id="ARBA00022603"/>
    </source>
</evidence>
<dbReference type="GO" id="GO:0003723">
    <property type="term" value="F:RNA binding"/>
    <property type="evidence" value="ECO:0007669"/>
    <property type="project" value="InterPro"/>
</dbReference>
<dbReference type="CDD" id="cd18105">
    <property type="entry name" value="SpoU-like_MRM1"/>
    <property type="match status" value="1"/>
</dbReference>
<dbReference type="InterPro" id="IPR029026">
    <property type="entry name" value="tRNA_m1G_MTases_N"/>
</dbReference>
<dbReference type="PANTHER" id="PTHR46103:SF1">
    <property type="entry name" value="RRNA METHYLTRANSFERASE 1, MITOCHONDRIAL"/>
    <property type="match status" value="1"/>
</dbReference>
<comment type="subcellular location">
    <subcellularLocation>
        <location evidence="1">Mitochondrion</location>
    </subcellularLocation>
</comment>
<evidence type="ECO:0000313" key="12">
    <source>
        <dbReference type="EMBL" id="KAH7135392.1"/>
    </source>
</evidence>
<dbReference type="SUPFAM" id="SSF55315">
    <property type="entry name" value="L30e-like"/>
    <property type="match status" value="1"/>
</dbReference>
<feature type="domain" description="RNA 2-O ribose methyltransferase substrate binding" evidence="11">
    <location>
        <begin position="135"/>
        <end position="215"/>
    </location>
</feature>
<keyword evidence="4 12" id="KW-0489">Methyltransferase</keyword>
<dbReference type="Gene3D" id="3.30.1330.30">
    <property type="match status" value="1"/>
</dbReference>
<dbReference type="InterPro" id="IPR029064">
    <property type="entry name" value="Ribosomal_eL30-like_sf"/>
</dbReference>
<dbReference type="AlphaFoldDB" id="A0A9P9IVS3"/>
<dbReference type="InterPro" id="IPR001537">
    <property type="entry name" value="SpoU_MeTrfase"/>
</dbReference>
<evidence type="ECO:0000256" key="10">
    <source>
        <dbReference type="SAM" id="MobiDB-lite"/>
    </source>
</evidence>
<evidence type="ECO:0000259" key="11">
    <source>
        <dbReference type="SMART" id="SM00967"/>
    </source>
</evidence>
<keyword evidence="6" id="KW-0949">S-adenosyl-L-methionine</keyword>
<gene>
    <name evidence="12" type="ORF">B0J11DRAFT_158500</name>
</gene>
<evidence type="ECO:0000313" key="13">
    <source>
        <dbReference type="Proteomes" id="UP000700596"/>
    </source>
</evidence>
<evidence type="ECO:0000256" key="5">
    <source>
        <dbReference type="ARBA" id="ARBA00022679"/>
    </source>
</evidence>
<keyword evidence="7" id="KW-0809">Transit peptide</keyword>
<keyword evidence="3" id="KW-0698">rRNA processing</keyword>
<evidence type="ECO:0000256" key="8">
    <source>
        <dbReference type="ARBA" id="ARBA00023128"/>
    </source>
</evidence>
<dbReference type="GO" id="GO:0005739">
    <property type="term" value="C:mitochondrion"/>
    <property type="evidence" value="ECO:0007669"/>
    <property type="project" value="UniProtKB-SubCell"/>
</dbReference>
<evidence type="ECO:0000256" key="1">
    <source>
        <dbReference type="ARBA" id="ARBA00004173"/>
    </source>
</evidence>
<organism evidence="12 13">
    <name type="scientific">Dendryphion nanum</name>
    <dbReference type="NCBI Taxonomy" id="256645"/>
    <lineage>
        <taxon>Eukaryota</taxon>
        <taxon>Fungi</taxon>
        <taxon>Dikarya</taxon>
        <taxon>Ascomycota</taxon>
        <taxon>Pezizomycotina</taxon>
        <taxon>Dothideomycetes</taxon>
        <taxon>Pleosporomycetidae</taxon>
        <taxon>Pleosporales</taxon>
        <taxon>Torulaceae</taxon>
        <taxon>Dendryphion</taxon>
    </lineage>
</organism>
<name>A0A9P9IVS3_9PLEO</name>
<dbReference type="Pfam" id="PF08032">
    <property type="entry name" value="SpoU_sub_bind"/>
    <property type="match status" value="1"/>
</dbReference>
<comment type="similarity">
    <text evidence="2">Belongs to the class IV-like SAM-binding methyltransferase superfamily. RNA methyltransferase TrmH family.</text>
</comment>
<dbReference type="InterPro" id="IPR013123">
    <property type="entry name" value="SpoU_subst-bd"/>
</dbReference>
<feature type="region of interest" description="Disordered" evidence="10">
    <location>
        <begin position="40"/>
        <end position="108"/>
    </location>
</feature>
<dbReference type="GO" id="GO:0016435">
    <property type="term" value="F:rRNA (guanine) methyltransferase activity"/>
    <property type="evidence" value="ECO:0007669"/>
    <property type="project" value="TreeGrafter"/>
</dbReference>
<evidence type="ECO:0000256" key="6">
    <source>
        <dbReference type="ARBA" id="ARBA00022691"/>
    </source>
</evidence>
<dbReference type="OrthoDB" id="270651at2759"/>
<keyword evidence="5" id="KW-0808">Transferase</keyword>
<dbReference type="Pfam" id="PF00588">
    <property type="entry name" value="SpoU_methylase"/>
    <property type="match status" value="1"/>
</dbReference>
<protein>
    <recommendedName>
        <fullName evidence="9">rRNA methyltransferase 1, mitochondrial</fullName>
    </recommendedName>
</protein>
<evidence type="ECO:0000256" key="9">
    <source>
        <dbReference type="ARBA" id="ARBA00034881"/>
    </source>
</evidence>
<evidence type="ECO:0000256" key="7">
    <source>
        <dbReference type="ARBA" id="ARBA00022946"/>
    </source>
</evidence>
<dbReference type="InterPro" id="IPR029028">
    <property type="entry name" value="Alpha/beta_knot_MTases"/>
</dbReference>
<evidence type="ECO:0000256" key="3">
    <source>
        <dbReference type="ARBA" id="ARBA00022552"/>
    </source>
</evidence>
<keyword evidence="8" id="KW-0496">Mitochondrion</keyword>
<feature type="compositionally biased region" description="Basic and acidic residues" evidence="10">
    <location>
        <begin position="97"/>
        <end position="108"/>
    </location>
</feature>
<evidence type="ECO:0000256" key="2">
    <source>
        <dbReference type="ARBA" id="ARBA00007228"/>
    </source>
</evidence>
<feature type="compositionally biased region" description="Basic and acidic residues" evidence="10">
    <location>
        <begin position="63"/>
        <end position="89"/>
    </location>
</feature>
<dbReference type="InterPro" id="IPR047261">
    <property type="entry name" value="MRM1_MeTrfase_dom"/>
</dbReference>
<dbReference type="PANTHER" id="PTHR46103">
    <property type="entry name" value="RRNA METHYLTRANSFERASE 1, MITOCHONDRIAL"/>
    <property type="match status" value="1"/>
</dbReference>
<dbReference type="EMBL" id="JAGMWT010000002">
    <property type="protein sequence ID" value="KAH7135392.1"/>
    <property type="molecule type" value="Genomic_DNA"/>
</dbReference>
<dbReference type="SUPFAM" id="SSF75217">
    <property type="entry name" value="alpha/beta knot"/>
    <property type="match status" value="1"/>
</dbReference>
<dbReference type="Proteomes" id="UP000700596">
    <property type="component" value="Unassembled WGS sequence"/>
</dbReference>
<dbReference type="Gene3D" id="3.40.1280.10">
    <property type="match status" value="1"/>
</dbReference>
<sequence>MIAPCHISSRLFRARCPNVCLVAVRHKSIRASIERGIAQGETRTRFGGNRDPAADPNSFGRNRTSDEHSWRSRPERYTSHNDSGFRDRGGSSSSDWRGTDRNGSRYRDIGKTIVNSQYSNSVPRSLPYTTAASEFLYGYSTVLAALKANRRKIYKLYIHTRGLDHESSKTIVIRARKLKVAIQEVGDEYLPTFDRASSGRPHNGFILETSPLPRPPILELHSPSKAGNEFTLVLDKQSREDAEVNGRQTRYTYKSAGWRHPMVLYIDGVLDEGNLGAMTRSAYYLGVDAIVTPARQCAPWSQITLKASAGAAEGIPIFTTNQSSDFLMRCARNGWRLYASDAIPPEQQRPILDSSAATAVAEDLSSRVIYTYARSTKRLPAVYSPVENHPTILMMGAESTGLSPTSLSHAHFKVGLRGGRDVDEVGVDSLNVSVASALLCYEFLQKPSRERKPGDLLF</sequence>
<proteinExistence type="inferred from homology"/>
<keyword evidence="13" id="KW-1185">Reference proteome</keyword>
<dbReference type="SMART" id="SM00967">
    <property type="entry name" value="SpoU_sub_bind"/>
    <property type="match status" value="1"/>
</dbReference>
<comment type="caution">
    <text evidence="12">The sequence shown here is derived from an EMBL/GenBank/DDBJ whole genome shotgun (WGS) entry which is preliminary data.</text>
</comment>
<reference evidence="12" key="1">
    <citation type="journal article" date="2021" name="Nat. Commun.">
        <title>Genetic determinants of endophytism in the Arabidopsis root mycobiome.</title>
        <authorList>
            <person name="Mesny F."/>
            <person name="Miyauchi S."/>
            <person name="Thiergart T."/>
            <person name="Pickel B."/>
            <person name="Atanasova L."/>
            <person name="Karlsson M."/>
            <person name="Huettel B."/>
            <person name="Barry K.W."/>
            <person name="Haridas S."/>
            <person name="Chen C."/>
            <person name="Bauer D."/>
            <person name="Andreopoulos W."/>
            <person name="Pangilinan J."/>
            <person name="LaButti K."/>
            <person name="Riley R."/>
            <person name="Lipzen A."/>
            <person name="Clum A."/>
            <person name="Drula E."/>
            <person name="Henrissat B."/>
            <person name="Kohler A."/>
            <person name="Grigoriev I.V."/>
            <person name="Martin F.M."/>
            <person name="Hacquard S."/>
        </authorList>
    </citation>
    <scope>NUCLEOTIDE SEQUENCE</scope>
    <source>
        <strain evidence="12">MPI-CAGE-CH-0243</strain>
    </source>
</reference>